<feature type="transmembrane region" description="Helical" evidence="2">
    <location>
        <begin position="37"/>
        <end position="55"/>
    </location>
</feature>
<gene>
    <name evidence="3" type="ORF">chiPu_0032856</name>
</gene>
<organism evidence="3 4">
    <name type="scientific">Chiloscyllium punctatum</name>
    <name type="common">Brownbanded bambooshark</name>
    <name type="synonym">Hemiscyllium punctatum</name>
    <dbReference type="NCBI Taxonomy" id="137246"/>
    <lineage>
        <taxon>Eukaryota</taxon>
        <taxon>Metazoa</taxon>
        <taxon>Chordata</taxon>
        <taxon>Craniata</taxon>
        <taxon>Vertebrata</taxon>
        <taxon>Chondrichthyes</taxon>
        <taxon>Elasmobranchii</taxon>
        <taxon>Galeomorphii</taxon>
        <taxon>Galeoidea</taxon>
        <taxon>Orectolobiformes</taxon>
        <taxon>Hemiscylliidae</taxon>
        <taxon>Chiloscyllium</taxon>
    </lineage>
</organism>
<feature type="region of interest" description="Disordered" evidence="1">
    <location>
        <begin position="1"/>
        <end position="27"/>
    </location>
</feature>
<evidence type="ECO:0000256" key="2">
    <source>
        <dbReference type="SAM" id="Phobius"/>
    </source>
</evidence>
<dbReference type="EMBL" id="BEZZ01247537">
    <property type="protein sequence ID" value="GCC48372.1"/>
    <property type="molecule type" value="Genomic_DNA"/>
</dbReference>
<evidence type="ECO:0000313" key="3">
    <source>
        <dbReference type="EMBL" id="GCC48372.1"/>
    </source>
</evidence>
<name>A0A401U0F0_CHIPU</name>
<feature type="non-terminal residue" evidence="3">
    <location>
        <position position="94"/>
    </location>
</feature>
<proteinExistence type="predicted"/>
<dbReference type="Proteomes" id="UP000287033">
    <property type="component" value="Unassembled WGS sequence"/>
</dbReference>
<comment type="caution">
    <text evidence="3">The sequence shown here is derived from an EMBL/GenBank/DDBJ whole genome shotgun (WGS) entry which is preliminary data.</text>
</comment>
<sequence>MAAVRFNPPQGRAGPSSGRPGVSAQARLPAVTPPPLLSARLCAGVAAGVFAAFSVRRRRCRRFVPRVLLCAGVVDGGPPRCCCAQAPLPSALPQ</sequence>
<keyword evidence="2" id="KW-1133">Transmembrane helix</keyword>
<protein>
    <submittedName>
        <fullName evidence="3">Uncharacterized protein</fullName>
    </submittedName>
</protein>
<keyword evidence="2" id="KW-0472">Membrane</keyword>
<dbReference type="AlphaFoldDB" id="A0A401U0F0"/>
<keyword evidence="4" id="KW-1185">Reference proteome</keyword>
<evidence type="ECO:0000256" key="1">
    <source>
        <dbReference type="SAM" id="MobiDB-lite"/>
    </source>
</evidence>
<evidence type="ECO:0000313" key="4">
    <source>
        <dbReference type="Proteomes" id="UP000287033"/>
    </source>
</evidence>
<keyword evidence="2" id="KW-0812">Transmembrane</keyword>
<accession>A0A401U0F0</accession>
<reference evidence="3 4" key="1">
    <citation type="journal article" date="2018" name="Nat. Ecol. Evol.">
        <title>Shark genomes provide insights into elasmobranch evolution and the origin of vertebrates.</title>
        <authorList>
            <person name="Hara Y"/>
            <person name="Yamaguchi K"/>
            <person name="Onimaru K"/>
            <person name="Kadota M"/>
            <person name="Koyanagi M"/>
            <person name="Keeley SD"/>
            <person name="Tatsumi K"/>
            <person name="Tanaka K"/>
            <person name="Motone F"/>
            <person name="Kageyama Y"/>
            <person name="Nozu R"/>
            <person name="Adachi N"/>
            <person name="Nishimura O"/>
            <person name="Nakagawa R"/>
            <person name="Tanegashima C"/>
            <person name="Kiyatake I"/>
            <person name="Matsumoto R"/>
            <person name="Murakumo K"/>
            <person name="Nishida K"/>
            <person name="Terakita A"/>
            <person name="Kuratani S"/>
            <person name="Sato K"/>
            <person name="Hyodo S Kuraku.S."/>
        </authorList>
    </citation>
    <scope>NUCLEOTIDE SEQUENCE [LARGE SCALE GENOMIC DNA]</scope>
</reference>